<dbReference type="PRINTS" id="PR00114">
    <property type="entry name" value="STPHPHTASE"/>
</dbReference>
<comment type="similarity">
    <text evidence="2 11">Belongs to the PPP phosphatase family.</text>
</comment>
<accession>A0AAW0JW33</accession>
<dbReference type="InterPro" id="IPR011992">
    <property type="entry name" value="EF-hand-dom_pair"/>
</dbReference>
<comment type="catalytic activity">
    <reaction evidence="9">
        <text>O-phospho-L-seryl-[protein] + H2O = L-seryl-[protein] + phosphate</text>
        <dbReference type="Rhea" id="RHEA:20629"/>
        <dbReference type="Rhea" id="RHEA-COMP:9863"/>
        <dbReference type="Rhea" id="RHEA-COMP:11604"/>
        <dbReference type="ChEBI" id="CHEBI:15377"/>
        <dbReference type="ChEBI" id="CHEBI:29999"/>
        <dbReference type="ChEBI" id="CHEBI:43474"/>
        <dbReference type="ChEBI" id="CHEBI:83421"/>
        <dbReference type="EC" id="3.1.3.16"/>
    </reaction>
</comment>
<dbReference type="PIRSF" id="PIRSF000912">
    <property type="entry name" value="PPEF"/>
    <property type="match status" value="1"/>
</dbReference>
<dbReference type="InterPro" id="IPR051134">
    <property type="entry name" value="PPP_phosphatase"/>
</dbReference>
<gene>
    <name evidence="14" type="ORF">U0070_018463</name>
</gene>
<feature type="domain" description="EF-hand" evidence="13">
    <location>
        <begin position="739"/>
        <end position="774"/>
    </location>
</feature>
<evidence type="ECO:0000256" key="8">
    <source>
        <dbReference type="ARBA" id="ARBA00023211"/>
    </source>
</evidence>
<evidence type="ECO:0000256" key="12">
    <source>
        <dbReference type="SAM" id="MobiDB-lite"/>
    </source>
</evidence>
<name>A0AAW0JW33_MYOGA</name>
<comment type="caution">
    <text evidence="14">The sequence shown here is derived from an EMBL/GenBank/DDBJ whole genome shotgun (WGS) entry which is preliminary data.</text>
</comment>
<dbReference type="PROSITE" id="PS50222">
    <property type="entry name" value="EF_HAND_2"/>
    <property type="match status" value="2"/>
</dbReference>
<dbReference type="CDD" id="cd00051">
    <property type="entry name" value="EFh"/>
    <property type="match status" value="1"/>
</dbReference>
<dbReference type="PANTHER" id="PTHR45668">
    <property type="entry name" value="SERINE/THREONINE-PROTEIN PHOSPHATASE 5-RELATED"/>
    <property type="match status" value="1"/>
</dbReference>
<dbReference type="InterPro" id="IPR002048">
    <property type="entry name" value="EF_hand_dom"/>
</dbReference>
<dbReference type="GO" id="GO:0005506">
    <property type="term" value="F:iron ion binding"/>
    <property type="evidence" value="ECO:0007669"/>
    <property type="project" value="InterPro"/>
</dbReference>
<evidence type="ECO:0000256" key="7">
    <source>
        <dbReference type="ARBA" id="ARBA00022912"/>
    </source>
</evidence>
<dbReference type="InterPro" id="IPR012008">
    <property type="entry name" value="Ser/Thr-Pase_EF-hand_contain"/>
</dbReference>
<evidence type="ECO:0000256" key="1">
    <source>
        <dbReference type="ARBA" id="ARBA00001936"/>
    </source>
</evidence>
<dbReference type="GO" id="GO:0005509">
    <property type="term" value="F:calcium ion binding"/>
    <property type="evidence" value="ECO:0007669"/>
    <property type="project" value="InterPro"/>
</dbReference>
<dbReference type="Pfam" id="PF13499">
    <property type="entry name" value="EF-hand_7"/>
    <property type="match status" value="1"/>
</dbReference>
<dbReference type="Pfam" id="PF08321">
    <property type="entry name" value="PPP5"/>
    <property type="match status" value="1"/>
</dbReference>
<dbReference type="GO" id="GO:0030145">
    <property type="term" value="F:manganese ion binding"/>
    <property type="evidence" value="ECO:0007669"/>
    <property type="project" value="InterPro"/>
</dbReference>
<evidence type="ECO:0000256" key="3">
    <source>
        <dbReference type="ARBA" id="ARBA00022723"/>
    </source>
</evidence>
<dbReference type="AlphaFoldDB" id="A0AAW0JW33"/>
<keyword evidence="3" id="KW-0479">Metal-binding</keyword>
<dbReference type="InterPro" id="IPR013235">
    <property type="entry name" value="PPP_dom"/>
</dbReference>
<evidence type="ECO:0000313" key="14">
    <source>
        <dbReference type="EMBL" id="KAK7830919.1"/>
    </source>
</evidence>
<reference evidence="14 15" key="1">
    <citation type="journal article" date="2023" name="bioRxiv">
        <title>Conserved and derived expression patterns and positive selection on dental genes reveal complex evolutionary context of ever-growing rodent molars.</title>
        <authorList>
            <person name="Calamari Z.T."/>
            <person name="Song A."/>
            <person name="Cohen E."/>
            <person name="Akter M."/>
            <person name="Roy R.D."/>
            <person name="Hallikas O."/>
            <person name="Christensen M.M."/>
            <person name="Li P."/>
            <person name="Marangoni P."/>
            <person name="Jernvall J."/>
            <person name="Klein O.D."/>
        </authorList>
    </citation>
    <scope>NUCLEOTIDE SEQUENCE [LARGE SCALE GENOMIC DNA]</scope>
    <source>
        <strain evidence="14">V071</strain>
    </source>
</reference>
<dbReference type="CDD" id="cd23767">
    <property type="entry name" value="IQCD"/>
    <property type="match status" value="1"/>
</dbReference>
<dbReference type="GO" id="GO:0051879">
    <property type="term" value="F:Hsp90 protein binding"/>
    <property type="evidence" value="ECO:0007669"/>
    <property type="project" value="TreeGrafter"/>
</dbReference>
<evidence type="ECO:0000256" key="9">
    <source>
        <dbReference type="ARBA" id="ARBA00047761"/>
    </source>
</evidence>
<dbReference type="PROSITE" id="PS50096">
    <property type="entry name" value="IQ"/>
    <property type="match status" value="1"/>
</dbReference>
<dbReference type="Gene3D" id="3.60.21.10">
    <property type="match status" value="2"/>
</dbReference>
<evidence type="ECO:0000256" key="5">
    <source>
        <dbReference type="ARBA" id="ARBA00022801"/>
    </source>
</evidence>
<evidence type="ECO:0000256" key="11">
    <source>
        <dbReference type="RuleBase" id="RU004273"/>
    </source>
</evidence>
<dbReference type="SMART" id="SM00156">
    <property type="entry name" value="PP2Ac"/>
    <property type="match status" value="1"/>
</dbReference>
<dbReference type="SUPFAM" id="SSF56300">
    <property type="entry name" value="Metallo-dependent phosphatases"/>
    <property type="match status" value="1"/>
</dbReference>
<feature type="domain" description="EF-hand" evidence="13">
    <location>
        <begin position="779"/>
        <end position="814"/>
    </location>
</feature>
<dbReference type="FunFam" id="1.10.238.10:FF:000226">
    <property type="entry name" value="Serine/threonine-protein phosphatase with EF-hands"/>
    <property type="match status" value="1"/>
</dbReference>
<dbReference type="GO" id="GO:0050906">
    <property type="term" value="P:detection of stimulus involved in sensory perception"/>
    <property type="evidence" value="ECO:0007669"/>
    <property type="project" value="InterPro"/>
</dbReference>
<comment type="catalytic activity">
    <reaction evidence="10 11">
        <text>O-phospho-L-threonyl-[protein] + H2O = L-threonyl-[protein] + phosphate</text>
        <dbReference type="Rhea" id="RHEA:47004"/>
        <dbReference type="Rhea" id="RHEA-COMP:11060"/>
        <dbReference type="Rhea" id="RHEA-COMP:11605"/>
        <dbReference type="ChEBI" id="CHEBI:15377"/>
        <dbReference type="ChEBI" id="CHEBI:30013"/>
        <dbReference type="ChEBI" id="CHEBI:43474"/>
        <dbReference type="ChEBI" id="CHEBI:61977"/>
        <dbReference type="EC" id="3.1.3.16"/>
    </reaction>
</comment>
<keyword evidence="8" id="KW-0464">Manganese</keyword>
<keyword evidence="6" id="KW-0106">Calcium</keyword>
<evidence type="ECO:0000313" key="15">
    <source>
        <dbReference type="Proteomes" id="UP001488838"/>
    </source>
</evidence>
<dbReference type="InterPro" id="IPR018247">
    <property type="entry name" value="EF_Hand_1_Ca_BS"/>
</dbReference>
<dbReference type="InterPro" id="IPR006186">
    <property type="entry name" value="Ser/Thr-sp_prot-phosphatase"/>
</dbReference>
<dbReference type="InterPro" id="IPR004843">
    <property type="entry name" value="Calcineurin-like_PHP"/>
</dbReference>
<evidence type="ECO:0000256" key="6">
    <source>
        <dbReference type="ARBA" id="ARBA00022837"/>
    </source>
</evidence>
<evidence type="ECO:0000256" key="10">
    <source>
        <dbReference type="ARBA" id="ARBA00048336"/>
    </source>
</evidence>
<comment type="cofactor">
    <cofactor evidence="1">
        <name>Mn(2+)</name>
        <dbReference type="ChEBI" id="CHEBI:29035"/>
    </cofactor>
</comment>
<dbReference type="Gene3D" id="1.10.238.10">
    <property type="entry name" value="EF-hand"/>
    <property type="match status" value="1"/>
</dbReference>
<organism evidence="14 15">
    <name type="scientific">Myodes glareolus</name>
    <name type="common">Bank vole</name>
    <name type="synonym">Clethrionomys glareolus</name>
    <dbReference type="NCBI Taxonomy" id="447135"/>
    <lineage>
        <taxon>Eukaryota</taxon>
        <taxon>Metazoa</taxon>
        <taxon>Chordata</taxon>
        <taxon>Craniata</taxon>
        <taxon>Vertebrata</taxon>
        <taxon>Euteleostomi</taxon>
        <taxon>Mammalia</taxon>
        <taxon>Eutheria</taxon>
        <taxon>Euarchontoglires</taxon>
        <taxon>Glires</taxon>
        <taxon>Rodentia</taxon>
        <taxon>Myomorpha</taxon>
        <taxon>Muroidea</taxon>
        <taxon>Cricetidae</taxon>
        <taxon>Arvicolinae</taxon>
        <taxon>Myodes</taxon>
    </lineage>
</organism>
<sequence>MSLRSFPRSAVCVPQKLCISAMGSSSSRQHHFAFQNAEKAFKAAALIQRWYRRYMARLEMRRRCTWNIFQSIEYAGQQDQVKLHDFFSYLVDHVTPSSHHERDFLNRMFTEERFAQDVETDYESIEVPDSYTGPRLSFPLLPDHATALVEAFRLRQQLHARYVLNLLYETRKHLAQLPNINRISTCYSEEITVCGKCPWVLPSLARHNPENAAVAQRDLHGQLDDLIFIFHKEPADHRTDYFWRSSQTPAAFNLILSSPPSFPSPPLLGLLLDCKNGLPSPERAYVFNGDFVDRGKDSVEVLMVLFAFMLVYPKEFHLNRGNHEDHLVNLRYGFTKEVMQKYKVWSLSKSPFPKPQAEIREVEPLVGIILQIHGKKILRMLQDVFCWLPLATLVDEKVLVLHGGISDRTDLDLLAKLDRHKIISTMRCKMRKENENREEQKRKANQTSSGQRPTPWFLPQSRSLPSSPFHPGSGSKAYKTCRSSSIPCSSLGHKEQSRQVRRSVDLELERCRQQAGFPGIREKGESLPLAPDTHCDADAGLEPTPEEWKQVVDILWSDPMAQEGCKANTIRGEGCYFGPDVTEKLLEKFKLRFLIRSHECKPEGYEFCHSRKVLTIFSASNYYEVGSNRDPFSPGSRISRVEESALRALRQNLFAHSSDLLVEFQKHDVDESGTVTLSDWAVAVETVLHLGLPWRMLRPQLVNSSADNVLEYKSWLESLAKEQLSRENIQSSLLEKLYRNRSNLETIFRVIDSDHSGFISLDEFRQTWKLFSSHMNIDITDDNICDLARSIDFNKDGRIDINEFLEAFRLVEQSCSEGHASVC</sequence>
<dbReference type="EMBL" id="JBBHLL010000016">
    <property type="protein sequence ID" value="KAK7830919.1"/>
    <property type="molecule type" value="Genomic_DNA"/>
</dbReference>
<dbReference type="Pfam" id="PF00149">
    <property type="entry name" value="Metallophos"/>
    <property type="match status" value="1"/>
</dbReference>
<dbReference type="GO" id="GO:0043409">
    <property type="term" value="P:negative regulation of MAPK cascade"/>
    <property type="evidence" value="ECO:0007669"/>
    <property type="project" value="TreeGrafter"/>
</dbReference>
<feature type="region of interest" description="Disordered" evidence="12">
    <location>
        <begin position="428"/>
        <end position="478"/>
    </location>
</feature>
<dbReference type="PANTHER" id="PTHR45668:SF2">
    <property type="entry name" value="SERINE_THREONINE-PROTEIN PHOSPHATASE WITH EF-HANDS 2"/>
    <property type="match status" value="1"/>
</dbReference>
<dbReference type="Proteomes" id="UP001488838">
    <property type="component" value="Unassembled WGS sequence"/>
</dbReference>
<dbReference type="GO" id="GO:0004722">
    <property type="term" value="F:protein serine/threonine phosphatase activity"/>
    <property type="evidence" value="ECO:0007669"/>
    <property type="project" value="UniProtKB-EC"/>
</dbReference>
<dbReference type="InterPro" id="IPR029052">
    <property type="entry name" value="Metallo-depent_PP-like"/>
</dbReference>
<keyword evidence="15" id="KW-1185">Reference proteome</keyword>
<dbReference type="EC" id="3.1.3.16" evidence="11"/>
<keyword evidence="4" id="KW-0677">Repeat</keyword>
<dbReference type="PROSITE" id="PS00125">
    <property type="entry name" value="SER_THR_PHOSPHATASE"/>
    <property type="match status" value="1"/>
</dbReference>
<keyword evidence="5 11" id="KW-0378">Hydrolase</keyword>
<evidence type="ECO:0000256" key="2">
    <source>
        <dbReference type="ARBA" id="ARBA00008294"/>
    </source>
</evidence>
<evidence type="ECO:0000259" key="13">
    <source>
        <dbReference type="PROSITE" id="PS50222"/>
    </source>
</evidence>
<dbReference type="SMART" id="SM00054">
    <property type="entry name" value="EFh"/>
    <property type="match status" value="3"/>
</dbReference>
<dbReference type="PROSITE" id="PS00018">
    <property type="entry name" value="EF_HAND_1"/>
    <property type="match status" value="3"/>
</dbReference>
<evidence type="ECO:0000256" key="4">
    <source>
        <dbReference type="ARBA" id="ARBA00022737"/>
    </source>
</evidence>
<feature type="compositionally biased region" description="Basic and acidic residues" evidence="12">
    <location>
        <begin position="431"/>
        <end position="442"/>
    </location>
</feature>
<keyword evidence="7" id="KW-0904">Protein phosphatase</keyword>
<dbReference type="SUPFAM" id="SSF47473">
    <property type="entry name" value="EF-hand"/>
    <property type="match status" value="1"/>
</dbReference>
<protein>
    <recommendedName>
        <fullName evidence="11">Serine/threonine-protein phosphatase</fullName>
        <ecNumber evidence="11">3.1.3.16</ecNumber>
    </recommendedName>
</protein>
<proteinExistence type="inferred from homology"/>